<evidence type="ECO:0000256" key="1">
    <source>
        <dbReference type="ARBA" id="ARBA00022617"/>
    </source>
</evidence>
<evidence type="ECO:0000256" key="2">
    <source>
        <dbReference type="ARBA" id="ARBA00022723"/>
    </source>
</evidence>
<dbReference type="GO" id="GO:0046872">
    <property type="term" value="F:metal ion binding"/>
    <property type="evidence" value="ECO:0007669"/>
    <property type="project" value="UniProtKB-KW"/>
</dbReference>
<dbReference type="InterPro" id="IPR036909">
    <property type="entry name" value="Cyt_c-like_dom_sf"/>
</dbReference>
<gene>
    <name evidence="6" type="ORF">FHP08_10830</name>
</gene>
<keyword evidence="2 4" id="KW-0479">Metal-binding</keyword>
<evidence type="ECO:0000256" key="4">
    <source>
        <dbReference type="PROSITE-ProRule" id="PRU00433"/>
    </source>
</evidence>
<keyword evidence="1 4" id="KW-0349">Heme</keyword>
<proteinExistence type="predicted"/>
<organism evidence="6 7">
    <name type="scientific">Zeimonas arvi</name>
    <dbReference type="NCBI Taxonomy" id="2498847"/>
    <lineage>
        <taxon>Bacteria</taxon>
        <taxon>Pseudomonadati</taxon>
        <taxon>Pseudomonadota</taxon>
        <taxon>Betaproteobacteria</taxon>
        <taxon>Burkholderiales</taxon>
        <taxon>Burkholderiaceae</taxon>
        <taxon>Zeimonas</taxon>
    </lineage>
</organism>
<dbReference type="Gene3D" id="1.10.760.10">
    <property type="entry name" value="Cytochrome c-like domain"/>
    <property type="match status" value="1"/>
</dbReference>
<evidence type="ECO:0000256" key="3">
    <source>
        <dbReference type="ARBA" id="ARBA00023004"/>
    </source>
</evidence>
<dbReference type="PROSITE" id="PS51007">
    <property type="entry name" value="CYTC"/>
    <property type="match status" value="1"/>
</dbReference>
<feature type="domain" description="Cytochrome c" evidence="5">
    <location>
        <begin position="31"/>
        <end position="111"/>
    </location>
</feature>
<dbReference type="AlphaFoldDB" id="A0A5C8NVN4"/>
<evidence type="ECO:0000313" key="6">
    <source>
        <dbReference type="EMBL" id="TXL65285.1"/>
    </source>
</evidence>
<name>A0A5C8NVN4_9BURK</name>
<dbReference type="GO" id="GO:0020037">
    <property type="term" value="F:heme binding"/>
    <property type="evidence" value="ECO:0007669"/>
    <property type="project" value="InterPro"/>
</dbReference>
<evidence type="ECO:0000259" key="5">
    <source>
        <dbReference type="PROSITE" id="PS51007"/>
    </source>
</evidence>
<dbReference type="InterPro" id="IPR009056">
    <property type="entry name" value="Cyt_c-like_dom"/>
</dbReference>
<dbReference type="Pfam" id="PF13442">
    <property type="entry name" value="Cytochrome_CBB3"/>
    <property type="match status" value="1"/>
</dbReference>
<accession>A0A5C8NVN4</accession>
<dbReference type="Proteomes" id="UP000321548">
    <property type="component" value="Unassembled WGS sequence"/>
</dbReference>
<dbReference type="SUPFAM" id="SSF46626">
    <property type="entry name" value="Cytochrome c"/>
    <property type="match status" value="1"/>
</dbReference>
<reference evidence="6 7" key="1">
    <citation type="submission" date="2019-06" db="EMBL/GenBank/DDBJ databases">
        <title>Quisquiliibacterium sp. nov., isolated from a maize field.</title>
        <authorList>
            <person name="Lin S.-Y."/>
            <person name="Tsai C.-F."/>
            <person name="Young C.-C."/>
        </authorList>
    </citation>
    <scope>NUCLEOTIDE SEQUENCE [LARGE SCALE GENOMIC DNA]</scope>
    <source>
        <strain evidence="6 7">CC-CFT501</strain>
    </source>
</reference>
<evidence type="ECO:0000313" key="7">
    <source>
        <dbReference type="Proteomes" id="UP000321548"/>
    </source>
</evidence>
<keyword evidence="3 4" id="KW-0408">Iron</keyword>
<keyword evidence="7" id="KW-1185">Reference proteome</keyword>
<comment type="caution">
    <text evidence="6">The sequence shown here is derived from an EMBL/GenBank/DDBJ whole genome shotgun (WGS) entry which is preliminary data.</text>
</comment>
<sequence length="114" mass="11823">MARPRADGDRGVRGLRRSGPALLLALPAMAGADDLGREVFTAKATPPCAVCHTLAAAGATGEVGPSLDELKPTRSQILEAVRSGVGVMPRYTGLLTEEQIRAVADFVHESTSGN</sequence>
<dbReference type="GO" id="GO:0009055">
    <property type="term" value="F:electron transfer activity"/>
    <property type="evidence" value="ECO:0007669"/>
    <property type="project" value="InterPro"/>
</dbReference>
<dbReference type="EMBL" id="VDUY01000004">
    <property type="protein sequence ID" value="TXL65285.1"/>
    <property type="molecule type" value="Genomic_DNA"/>
</dbReference>
<dbReference type="OrthoDB" id="9805828at2"/>
<protein>
    <submittedName>
        <fullName evidence="6">Cytochrome c</fullName>
    </submittedName>
</protein>